<evidence type="ECO:0000256" key="6">
    <source>
        <dbReference type="HAMAP-Rule" id="MF_00227"/>
    </source>
</evidence>
<evidence type="ECO:0000256" key="1">
    <source>
        <dbReference type="ARBA" id="ARBA00022694"/>
    </source>
</evidence>
<organism evidence="8 9">
    <name type="scientific">Methylobacterium terricola</name>
    <dbReference type="NCBI Taxonomy" id="2583531"/>
    <lineage>
        <taxon>Bacteria</taxon>
        <taxon>Pseudomonadati</taxon>
        <taxon>Pseudomonadota</taxon>
        <taxon>Alphaproteobacteria</taxon>
        <taxon>Hyphomicrobiales</taxon>
        <taxon>Methylobacteriaceae</taxon>
        <taxon>Methylobacterium</taxon>
    </lineage>
</organism>
<dbReference type="AlphaFoldDB" id="A0A5C4LDX2"/>
<dbReference type="Pfam" id="PF00825">
    <property type="entry name" value="Ribonuclease_P"/>
    <property type="match status" value="1"/>
</dbReference>
<dbReference type="Proteomes" id="UP000305267">
    <property type="component" value="Unassembled WGS sequence"/>
</dbReference>
<keyword evidence="2 6" id="KW-0540">Nuclease</keyword>
<comment type="caution">
    <text evidence="8">The sequence shown here is derived from an EMBL/GenBank/DDBJ whole genome shotgun (WGS) entry which is preliminary data.</text>
</comment>
<name>A0A5C4LDX2_9HYPH</name>
<comment type="similarity">
    <text evidence="6">Belongs to the RnpA family.</text>
</comment>
<dbReference type="GO" id="GO:0000049">
    <property type="term" value="F:tRNA binding"/>
    <property type="evidence" value="ECO:0007669"/>
    <property type="project" value="UniProtKB-UniRule"/>
</dbReference>
<dbReference type="Gene3D" id="3.30.230.10">
    <property type="match status" value="1"/>
</dbReference>
<proteinExistence type="inferred from homology"/>
<keyword evidence="3 6" id="KW-0255">Endonuclease</keyword>
<evidence type="ECO:0000256" key="7">
    <source>
        <dbReference type="SAM" id="MobiDB-lite"/>
    </source>
</evidence>
<dbReference type="GO" id="GO:0004526">
    <property type="term" value="F:ribonuclease P activity"/>
    <property type="evidence" value="ECO:0007669"/>
    <property type="project" value="UniProtKB-UniRule"/>
</dbReference>
<keyword evidence="9" id="KW-1185">Reference proteome</keyword>
<evidence type="ECO:0000313" key="8">
    <source>
        <dbReference type="EMBL" id="TNC10759.1"/>
    </source>
</evidence>
<dbReference type="OrthoDB" id="9810867at2"/>
<dbReference type="GO" id="GO:0042781">
    <property type="term" value="F:3'-tRNA processing endoribonuclease activity"/>
    <property type="evidence" value="ECO:0007669"/>
    <property type="project" value="TreeGrafter"/>
</dbReference>
<dbReference type="InterPro" id="IPR014721">
    <property type="entry name" value="Ribsml_uS5_D2-typ_fold_subgr"/>
</dbReference>
<dbReference type="RefSeq" id="WP_139037814.1">
    <property type="nucleotide sequence ID" value="NZ_VDDA01000011.1"/>
</dbReference>
<evidence type="ECO:0000313" key="9">
    <source>
        <dbReference type="Proteomes" id="UP000305267"/>
    </source>
</evidence>
<dbReference type="InterPro" id="IPR000100">
    <property type="entry name" value="RNase_P"/>
</dbReference>
<dbReference type="PANTHER" id="PTHR33992">
    <property type="entry name" value="RIBONUCLEASE P PROTEIN COMPONENT"/>
    <property type="match status" value="1"/>
</dbReference>
<evidence type="ECO:0000256" key="3">
    <source>
        <dbReference type="ARBA" id="ARBA00022759"/>
    </source>
</evidence>
<evidence type="ECO:0000256" key="5">
    <source>
        <dbReference type="ARBA" id="ARBA00022884"/>
    </source>
</evidence>
<feature type="region of interest" description="Disordered" evidence="7">
    <location>
        <begin position="122"/>
        <end position="174"/>
    </location>
</feature>
<keyword evidence="4 6" id="KW-0378">Hydrolase</keyword>
<sequence>MPESAAKPGGPPPIGRITRRPDYLAAAKGRRFHTERLTAQGRLRDDGPPGGLRVGFTVTKREGHATERNRIRRRLKVAAQIAAGQAGAGQRDTAADVVLIGRRDALAAPFAQLIEDVRQALGIVTKPRGPKPSSADGGRPGRGKGGGKGRGAGQKAGKPGAAPGPGPSAPKRNS</sequence>
<dbReference type="GO" id="GO:0001682">
    <property type="term" value="P:tRNA 5'-leader removal"/>
    <property type="evidence" value="ECO:0007669"/>
    <property type="project" value="UniProtKB-UniRule"/>
</dbReference>
<keyword evidence="5 6" id="KW-0694">RNA-binding</keyword>
<comment type="catalytic activity">
    <reaction evidence="6">
        <text>Endonucleolytic cleavage of RNA, removing 5'-extranucleotides from tRNA precursor.</text>
        <dbReference type="EC" id="3.1.26.5"/>
    </reaction>
</comment>
<gene>
    <name evidence="6" type="primary">rnpA</name>
    <name evidence="8" type="ORF">FF100_21620</name>
</gene>
<protein>
    <recommendedName>
        <fullName evidence="6">Ribonuclease P protein component</fullName>
        <shortName evidence="6">RNase P protein</shortName>
        <shortName evidence="6">RNaseP protein</shortName>
        <ecNumber evidence="6">3.1.26.5</ecNumber>
    </recommendedName>
    <alternativeName>
        <fullName evidence="6">Protein C5</fullName>
    </alternativeName>
</protein>
<dbReference type="GO" id="GO:0030677">
    <property type="term" value="C:ribonuclease P complex"/>
    <property type="evidence" value="ECO:0007669"/>
    <property type="project" value="TreeGrafter"/>
</dbReference>
<dbReference type="HAMAP" id="MF_00227">
    <property type="entry name" value="RNase_P"/>
    <property type="match status" value="1"/>
</dbReference>
<comment type="subunit">
    <text evidence="6">Consists of a catalytic RNA component (M1 or rnpB) and a protein subunit.</text>
</comment>
<reference evidence="8 9" key="1">
    <citation type="submission" date="2019-06" db="EMBL/GenBank/DDBJ databases">
        <title>Genome of Methylobacterium sp. 17Sr1-39.</title>
        <authorList>
            <person name="Seo T."/>
        </authorList>
    </citation>
    <scope>NUCLEOTIDE SEQUENCE [LARGE SCALE GENOMIC DNA]</scope>
    <source>
        <strain evidence="8 9">17Sr1-39</strain>
    </source>
</reference>
<evidence type="ECO:0000256" key="4">
    <source>
        <dbReference type="ARBA" id="ARBA00022801"/>
    </source>
</evidence>
<dbReference type="EC" id="3.1.26.5" evidence="6"/>
<feature type="compositionally biased region" description="Basic and acidic residues" evidence="7">
    <location>
        <begin position="32"/>
        <end position="47"/>
    </location>
</feature>
<evidence type="ECO:0000256" key="2">
    <source>
        <dbReference type="ARBA" id="ARBA00022722"/>
    </source>
</evidence>
<comment type="function">
    <text evidence="6">RNaseP catalyzes the removal of the 5'-leader sequence from pre-tRNA to produce the mature 5'-terminus. It can also cleave other RNA substrates such as 4.5S RNA. The protein component plays an auxiliary but essential role in vivo by binding to the 5'-leader sequence and broadening the substrate specificity of the ribozyme.</text>
</comment>
<dbReference type="PANTHER" id="PTHR33992:SF1">
    <property type="entry name" value="RIBONUCLEASE P PROTEIN COMPONENT"/>
    <property type="match status" value="1"/>
</dbReference>
<dbReference type="EMBL" id="VDDA01000011">
    <property type="protein sequence ID" value="TNC10759.1"/>
    <property type="molecule type" value="Genomic_DNA"/>
</dbReference>
<dbReference type="SUPFAM" id="SSF54211">
    <property type="entry name" value="Ribosomal protein S5 domain 2-like"/>
    <property type="match status" value="1"/>
</dbReference>
<feature type="region of interest" description="Disordered" evidence="7">
    <location>
        <begin position="30"/>
        <end position="52"/>
    </location>
</feature>
<accession>A0A5C4LDX2</accession>
<keyword evidence="1 6" id="KW-0819">tRNA processing</keyword>
<dbReference type="InterPro" id="IPR020568">
    <property type="entry name" value="Ribosomal_Su5_D2-typ_SF"/>
</dbReference>
<feature type="region of interest" description="Disordered" evidence="7">
    <location>
        <begin position="1"/>
        <end position="20"/>
    </location>
</feature>